<dbReference type="AlphaFoldDB" id="A0AAE1EAB8"/>
<comment type="caution">
    <text evidence="2">The sequence shown here is derived from an EMBL/GenBank/DDBJ whole genome shotgun (WGS) entry which is preliminary data.</text>
</comment>
<evidence type="ECO:0000313" key="2">
    <source>
        <dbReference type="EMBL" id="KAK3800264.1"/>
    </source>
</evidence>
<accession>A0AAE1EAB8</accession>
<reference evidence="2" key="1">
    <citation type="journal article" date="2023" name="G3 (Bethesda)">
        <title>A reference genome for the long-term kleptoplast-retaining sea slug Elysia crispata morphotype clarki.</title>
        <authorList>
            <person name="Eastman K.E."/>
            <person name="Pendleton A.L."/>
            <person name="Shaikh M.A."/>
            <person name="Suttiyut T."/>
            <person name="Ogas R."/>
            <person name="Tomko P."/>
            <person name="Gavelis G."/>
            <person name="Widhalm J.R."/>
            <person name="Wisecaver J.H."/>
        </authorList>
    </citation>
    <scope>NUCLEOTIDE SEQUENCE</scope>
    <source>
        <strain evidence="2">ECLA1</strain>
    </source>
</reference>
<dbReference type="Proteomes" id="UP001283361">
    <property type="component" value="Unassembled WGS sequence"/>
</dbReference>
<gene>
    <name evidence="2" type="ORF">RRG08_011475</name>
</gene>
<name>A0AAE1EAB8_9GAST</name>
<evidence type="ECO:0000313" key="3">
    <source>
        <dbReference type="Proteomes" id="UP001283361"/>
    </source>
</evidence>
<feature type="compositionally biased region" description="Low complexity" evidence="1">
    <location>
        <begin position="22"/>
        <end position="38"/>
    </location>
</feature>
<dbReference type="EMBL" id="JAWDGP010000470">
    <property type="protein sequence ID" value="KAK3800264.1"/>
    <property type="molecule type" value="Genomic_DNA"/>
</dbReference>
<protein>
    <submittedName>
        <fullName evidence="2">Uncharacterized protein</fullName>
    </submittedName>
</protein>
<sequence length="101" mass="11350">MTPTYQIVARSRSFLAAKIHGNSFSNSNDNNNINNAMNKGYKTLPNRSTRTKISRPRKTSDHTQVVGGGESTKDYDVPPERDDDEVPQILNFPNDNVILEE</sequence>
<evidence type="ECO:0000256" key="1">
    <source>
        <dbReference type="SAM" id="MobiDB-lite"/>
    </source>
</evidence>
<keyword evidence="3" id="KW-1185">Reference proteome</keyword>
<organism evidence="2 3">
    <name type="scientific">Elysia crispata</name>
    <name type="common">lettuce slug</name>
    <dbReference type="NCBI Taxonomy" id="231223"/>
    <lineage>
        <taxon>Eukaryota</taxon>
        <taxon>Metazoa</taxon>
        <taxon>Spiralia</taxon>
        <taxon>Lophotrochozoa</taxon>
        <taxon>Mollusca</taxon>
        <taxon>Gastropoda</taxon>
        <taxon>Heterobranchia</taxon>
        <taxon>Euthyneura</taxon>
        <taxon>Panpulmonata</taxon>
        <taxon>Sacoglossa</taxon>
        <taxon>Placobranchoidea</taxon>
        <taxon>Plakobranchidae</taxon>
        <taxon>Elysia</taxon>
    </lineage>
</organism>
<proteinExistence type="predicted"/>
<feature type="compositionally biased region" description="Basic and acidic residues" evidence="1">
    <location>
        <begin position="71"/>
        <end position="80"/>
    </location>
</feature>
<feature type="region of interest" description="Disordered" evidence="1">
    <location>
        <begin position="22"/>
        <end position="101"/>
    </location>
</feature>